<evidence type="ECO:0000313" key="3">
    <source>
        <dbReference type="Proteomes" id="UP001255185"/>
    </source>
</evidence>
<organism evidence="2 3">
    <name type="scientific">Flavobacterium arsenatis</name>
    <dbReference type="NCBI Taxonomy" id="1484332"/>
    <lineage>
        <taxon>Bacteria</taxon>
        <taxon>Pseudomonadati</taxon>
        <taxon>Bacteroidota</taxon>
        <taxon>Flavobacteriia</taxon>
        <taxon>Flavobacteriales</taxon>
        <taxon>Flavobacteriaceae</taxon>
        <taxon>Flavobacterium</taxon>
    </lineage>
</organism>
<evidence type="ECO:0000256" key="1">
    <source>
        <dbReference type="SAM" id="SignalP"/>
    </source>
</evidence>
<feature type="chain" id="PRO_5045252760" description="DUF4374 domain-containing protein" evidence="1">
    <location>
        <begin position="26"/>
        <end position="434"/>
    </location>
</feature>
<keyword evidence="1" id="KW-0732">Signal</keyword>
<dbReference type="PROSITE" id="PS51257">
    <property type="entry name" value="PROKAR_LIPOPROTEIN"/>
    <property type="match status" value="1"/>
</dbReference>
<sequence length="434" mass="47092">MIQNFKKLFQLSLVAGLLVTSISCSDDDSTGTPVTPDPSASRVYHLVLGQGSTDESATYSQGATVEEMLNPEKTFSFAGFGFEVPSTRTARVYTSNDGQTLYNLNYGGGAVAKYQYNGGQNYSQLLNTDIQAVMGTTNPRWTKIDDNTAMIHHVQTEKLYNNDGVYLRTKATIILASINLQTMSVTQNTSFEFPWNEAEASQGIFVFRIDAPVISNGKIYYGAGKQKFDPITNANTTMVYADAETLVLDFPSLQNPTTIRSTAISGVAGSTNGYRTPVAHKDENGDIFQLITSGDATIVKIKNGQYDASYGSFNIETLLGHGAEANTGWFYVGNGIGYVPVLNTDAGNSASSNWHLVRVDLNNKTAVKLDIPFGMWLRQYQWASVIEGKLFMALTPLSGQGNIYIFDPASTSPTGYSVGAKLQTGADAFYLGIF</sequence>
<accession>A0ABU1TKH4</accession>
<name>A0ABU1TKH4_9FLAO</name>
<dbReference type="EMBL" id="JAVDVI010000001">
    <property type="protein sequence ID" value="MDR6966363.1"/>
    <property type="molecule type" value="Genomic_DNA"/>
</dbReference>
<gene>
    <name evidence="2" type="ORF">J2X31_000356</name>
</gene>
<proteinExistence type="predicted"/>
<dbReference type="RefSeq" id="WP_310023897.1">
    <property type="nucleotide sequence ID" value="NZ_JAVDVI010000001.1"/>
</dbReference>
<evidence type="ECO:0000313" key="2">
    <source>
        <dbReference type="EMBL" id="MDR6966363.1"/>
    </source>
</evidence>
<keyword evidence="3" id="KW-1185">Reference proteome</keyword>
<dbReference type="Proteomes" id="UP001255185">
    <property type="component" value="Unassembled WGS sequence"/>
</dbReference>
<reference evidence="2 3" key="1">
    <citation type="submission" date="2023-07" db="EMBL/GenBank/DDBJ databases">
        <title>Sorghum-associated microbial communities from plants grown in Nebraska, USA.</title>
        <authorList>
            <person name="Schachtman D."/>
        </authorList>
    </citation>
    <scope>NUCLEOTIDE SEQUENCE [LARGE SCALE GENOMIC DNA]</scope>
    <source>
        <strain evidence="2 3">3773</strain>
    </source>
</reference>
<comment type="caution">
    <text evidence="2">The sequence shown here is derived from an EMBL/GenBank/DDBJ whole genome shotgun (WGS) entry which is preliminary data.</text>
</comment>
<evidence type="ECO:0008006" key="4">
    <source>
        <dbReference type="Google" id="ProtNLM"/>
    </source>
</evidence>
<feature type="signal peptide" evidence="1">
    <location>
        <begin position="1"/>
        <end position="25"/>
    </location>
</feature>
<protein>
    <recommendedName>
        <fullName evidence="4">DUF4374 domain-containing protein</fullName>
    </recommendedName>
</protein>